<name>A0A7S4M6X9_9STRA</name>
<dbReference type="AlphaFoldDB" id="A0A7S4M6X9"/>
<proteinExistence type="predicted"/>
<dbReference type="EMBL" id="HBKQ01003414">
    <property type="protein sequence ID" value="CAE2205167.1"/>
    <property type="molecule type" value="Transcribed_RNA"/>
</dbReference>
<reference evidence="1" key="1">
    <citation type="submission" date="2021-01" db="EMBL/GenBank/DDBJ databases">
        <authorList>
            <person name="Corre E."/>
            <person name="Pelletier E."/>
            <person name="Niang G."/>
            <person name="Scheremetjew M."/>
            <person name="Finn R."/>
            <person name="Kale V."/>
            <person name="Holt S."/>
            <person name="Cochrane G."/>
            <person name="Meng A."/>
            <person name="Brown T."/>
            <person name="Cohen L."/>
        </authorList>
    </citation>
    <scope>NUCLEOTIDE SEQUENCE</scope>
    <source>
        <strain evidence="1">Isolate 1302-5</strain>
    </source>
</reference>
<protein>
    <submittedName>
        <fullName evidence="1">Uncharacterized protein</fullName>
    </submittedName>
</protein>
<organism evidence="1">
    <name type="scientific">Odontella aurita</name>
    <dbReference type="NCBI Taxonomy" id="265563"/>
    <lineage>
        <taxon>Eukaryota</taxon>
        <taxon>Sar</taxon>
        <taxon>Stramenopiles</taxon>
        <taxon>Ochrophyta</taxon>
        <taxon>Bacillariophyta</taxon>
        <taxon>Mediophyceae</taxon>
        <taxon>Biddulphiophycidae</taxon>
        <taxon>Eupodiscales</taxon>
        <taxon>Odontellaceae</taxon>
        <taxon>Odontella</taxon>
    </lineage>
</organism>
<gene>
    <name evidence="1" type="ORF">OAUR00152_LOCUS2350</name>
</gene>
<accession>A0A7S4M6X9</accession>
<sequence>MRRATVAIAAASAVHRSIAFQAAAAPWRNIRRPGFVASPDGRGFADDPIDRRRDVRTSLTPRFAAAAASSSSSSSFAESDDDDETVRLPTMEQLSSDSFMKQISYASEAIVPLLSDVDRDDETTDLLSAQLSHSDGIRGFFASYLTGGGGDDDGVTTAADGDVVPAPLREAMAAVDAEELVPLACMNVIMPTAMVTMHEDPELSASSARTARRGAKVLGALLETKESHAAAVVRNNCAAILAVANGEAGRDADDDDDDQELLRYWSEFCDKWGYGPKQLEDIAGAVSEFC</sequence>
<evidence type="ECO:0000313" key="1">
    <source>
        <dbReference type="EMBL" id="CAE2205167.1"/>
    </source>
</evidence>